<sequence length="395" mass="43178">MRPGPIAVLIAAGALAVPAQAQFWDALINPDVQVTLTHPPGLGIKVQRVAFAPVNSAAAEDLLSACIADLTSAGQLDVLDRGNIEKVLGEQKLSNSGLVDEKTAVELGKLLGSPVLLFVKVQRSDVKHIPLQKTDAAWTDKKGEYHPAVTTYTSKTQVEFNGSIQAVDLASGRIYSQQRIAVSPSREESSTQGRPEYPSDTEVREMAVNMARDQVHKMLLSWTEQRKLIFYDDKDYGMKDAYKRLQLQDGRGALAKSLEALQAAQADPKCKPKYLGRTNYNVGMCQFILGDYAAAVPFLKAARETDPKHKIFANAESECLRAVGLMQEMSRVDARSAKVELAPPRAEPARAPEPVATKPAASAEDRLTRLEALRKKGLISPEDYKAKKAEIMKDL</sequence>
<dbReference type="AlphaFoldDB" id="A0AA48H4A9"/>
<proteinExistence type="predicted"/>
<reference evidence="5" key="1">
    <citation type="journal article" date="2023" name="Int. J. Syst. Evol. Microbiol.">
        <title>Mesoterricola silvestris gen. nov., sp. nov., Mesoterricola sediminis sp. nov., Geothrix oryzae sp. nov., Geothrix edaphica sp. nov., Geothrix rubra sp. nov., and Geothrix limicola sp. nov., six novel members of Acidobacteriota isolated from soils.</title>
        <authorList>
            <person name="Itoh H."/>
            <person name="Sugisawa Y."/>
            <person name="Mise K."/>
            <person name="Xu Z."/>
            <person name="Kuniyasu M."/>
            <person name="Ushijima N."/>
            <person name="Kawano K."/>
            <person name="Kobayashi E."/>
            <person name="Shiratori Y."/>
            <person name="Masuda Y."/>
            <person name="Senoo K."/>
        </authorList>
    </citation>
    <scope>NUCLEOTIDE SEQUENCE [LARGE SCALE GENOMIC DNA]</scope>
    <source>
        <strain evidence="5">W79</strain>
    </source>
</reference>
<evidence type="ECO:0000256" key="2">
    <source>
        <dbReference type="SAM" id="SignalP"/>
    </source>
</evidence>
<dbReference type="Proteomes" id="UP001238179">
    <property type="component" value="Chromosome"/>
</dbReference>
<dbReference type="Pfam" id="PF09851">
    <property type="entry name" value="SHOCT"/>
    <property type="match status" value="1"/>
</dbReference>
<feature type="chain" id="PRO_5041300546" description="SHOCT domain-containing protein" evidence="2">
    <location>
        <begin position="22"/>
        <end position="395"/>
    </location>
</feature>
<organism evidence="4 5">
    <name type="scientific">Mesoterricola silvestris</name>
    <dbReference type="NCBI Taxonomy" id="2927979"/>
    <lineage>
        <taxon>Bacteria</taxon>
        <taxon>Pseudomonadati</taxon>
        <taxon>Acidobacteriota</taxon>
        <taxon>Holophagae</taxon>
        <taxon>Holophagales</taxon>
        <taxon>Holophagaceae</taxon>
        <taxon>Mesoterricola</taxon>
    </lineage>
</organism>
<dbReference type="SUPFAM" id="SSF48452">
    <property type="entry name" value="TPR-like"/>
    <property type="match status" value="1"/>
</dbReference>
<keyword evidence="2" id="KW-0732">Signal</keyword>
<evidence type="ECO:0000259" key="3">
    <source>
        <dbReference type="Pfam" id="PF09851"/>
    </source>
</evidence>
<dbReference type="EMBL" id="AP027080">
    <property type="protein sequence ID" value="BDU71613.1"/>
    <property type="molecule type" value="Genomic_DNA"/>
</dbReference>
<dbReference type="GO" id="GO:0030288">
    <property type="term" value="C:outer membrane-bounded periplasmic space"/>
    <property type="evidence" value="ECO:0007669"/>
    <property type="project" value="InterPro"/>
</dbReference>
<dbReference type="Pfam" id="PF03783">
    <property type="entry name" value="CsgG"/>
    <property type="match status" value="1"/>
</dbReference>
<dbReference type="InterPro" id="IPR011990">
    <property type="entry name" value="TPR-like_helical_dom_sf"/>
</dbReference>
<keyword evidence="5" id="KW-1185">Reference proteome</keyword>
<feature type="domain" description="SHOCT" evidence="3">
    <location>
        <begin position="365"/>
        <end position="392"/>
    </location>
</feature>
<dbReference type="KEGG" id="msil:METEAL_07870"/>
<dbReference type="RefSeq" id="WP_316414505.1">
    <property type="nucleotide sequence ID" value="NZ_AP027080.1"/>
</dbReference>
<protein>
    <recommendedName>
        <fullName evidence="3">SHOCT domain-containing protein</fullName>
    </recommendedName>
</protein>
<dbReference type="InterPro" id="IPR018649">
    <property type="entry name" value="SHOCT"/>
</dbReference>
<dbReference type="InterPro" id="IPR005534">
    <property type="entry name" value="Curli_assmbl/transp-comp_CsgG"/>
</dbReference>
<evidence type="ECO:0000313" key="5">
    <source>
        <dbReference type="Proteomes" id="UP001238179"/>
    </source>
</evidence>
<gene>
    <name evidence="4" type="ORF">METEAL_07870</name>
</gene>
<evidence type="ECO:0000256" key="1">
    <source>
        <dbReference type="SAM" id="MobiDB-lite"/>
    </source>
</evidence>
<feature type="region of interest" description="Disordered" evidence="1">
    <location>
        <begin position="341"/>
        <end position="364"/>
    </location>
</feature>
<feature type="signal peptide" evidence="2">
    <location>
        <begin position="1"/>
        <end position="21"/>
    </location>
</feature>
<evidence type="ECO:0000313" key="4">
    <source>
        <dbReference type="EMBL" id="BDU71613.1"/>
    </source>
</evidence>
<dbReference type="Gene3D" id="3.40.50.10610">
    <property type="entry name" value="ABC-type transport auxiliary lipoprotein component"/>
    <property type="match status" value="1"/>
</dbReference>
<feature type="region of interest" description="Disordered" evidence="1">
    <location>
        <begin position="180"/>
        <end position="200"/>
    </location>
</feature>
<accession>A0AA48H4A9</accession>
<name>A0AA48H4A9_9BACT</name>